<keyword evidence="5" id="KW-0547">Nucleotide-binding</keyword>
<dbReference type="FunFam" id="3.40.50.300:FF:001691">
    <property type="entry name" value="Probable ATP-dependent kinase TDA10"/>
    <property type="match status" value="1"/>
</dbReference>
<dbReference type="OrthoDB" id="347435at2759"/>
<evidence type="ECO:0000256" key="10">
    <source>
        <dbReference type="SAM" id="MobiDB-lite"/>
    </source>
</evidence>
<evidence type="ECO:0000259" key="11">
    <source>
        <dbReference type="Pfam" id="PF07693"/>
    </source>
</evidence>
<evidence type="ECO:0000256" key="1">
    <source>
        <dbReference type="ARBA" id="ARBA00004123"/>
    </source>
</evidence>
<dbReference type="EMBL" id="KL648311">
    <property type="protein sequence ID" value="KEY71353.1"/>
    <property type="molecule type" value="Genomic_DNA"/>
</dbReference>
<dbReference type="GO" id="GO:0005524">
    <property type="term" value="F:ATP binding"/>
    <property type="evidence" value="ECO:0007669"/>
    <property type="project" value="UniProtKB-KW"/>
</dbReference>
<dbReference type="AlphaFoldDB" id="A0A084B1C4"/>
<keyword evidence="4" id="KW-0808">Transferase</keyword>
<evidence type="ECO:0000256" key="7">
    <source>
        <dbReference type="ARBA" id="ARBA00022840"/>
    </source>
</evidence>
<evidence type="ECO:0000256" key="4">
    <source>
        <dbReference type="ARBA" id="ARBA00022679"/>
    </source>
</evidence>
<protein>
    <recommendedName>
        <fullName evidence="11">KAP NTPase domain-containing protein</fullName>
    </recommendedName>
</protein>
<dbReference type="GO" id="GO:0005737">
    <property type="term" value="C:cytoplasm"/>
    <property type="evidence" value="ECO:0007669"/>
    <property type="project" value="UniProtKB-SubCell"/>
</dbReference>
<evidence type="ECO:0000256" key="9">
    <source>
        <dbReference type="ARBA" id="ARBA00061312"/>
    </source>
</evidence>
<dbReference type="Pfam" id="PF07693">
    <property type="entry name" value="KAP_NTPase"/>
    <property type="match status" value="1"/>
</dbReference>
<keyword evidence="8" id="KW-0539">Nucleus</keyword>
<dbReference type="Proteomes" id="UP000028045">
    <property type="component" value="Unassembled WGS sequence"/>
</dbReference>
<dbReference type="Gene3D" id="3.40.50.300">
    <property type="entry name" value="P-loop containing nucleotide triphosphate hydrolases"/>
    <property type="match status" value="1"/>
</dbReference>
<gene>
    <name evidence="12" type="ORF">S7711_08548</name>
</gene>
<dbReference type="InterPro" id="IPR027417">
    <property type="entry name" value="P-loop_NTPase"/>
</dbReference>
<keyword evidence="6" id="KW-0418">Kinase</keyword>
<dbReference type="GO" id="GO:0005634">
    <property type="term" value="C:nucleus"/>
    <property type="evidence" value="ECO:0007669"/>
    <property type="project" value="UniProtKB-SubCell"/>
</dbReference>
<dbReference type="SUPFAM" id="SSF52540">
    <property type="entry name" value="P-loop containing nucleoside triphosphate hydrolases"/>
    <property type="match status" value="1"/>
</dbReference>
<dbReference type="InterPro" id="IPR011646">
    <property type="entry name" value="KAP_P-loop"/>
</dbReference>
<comment type="similarity">
    <text evidence="9">Belongs to the GLYK kinase family.</text>
</comment>
<keyword evidence="13" id="KW-1185">Reference proteome</keyword>
<dbReference type="HOGENOM" id="CLU_056986_0_0_1"/>
<dbReference type="PANTHER" id="PTHR10285">
    <property type="entry name" value="URIDINE KINASE"/>
    <property type="match status" value="1"/>
</dbReference>
<feature type="domain" description="KAP NTPase" evidence="11">
    <location>
        <begin position="27"/>
        <end position="80"/>
    </location>
</feature>
<evidence type="ECO:0000256" key="3">
    <source>
        <dbReference type="ARBA" id="ARBA00022490"/>
    </source>
</evidence>
<feature type="region of interest" description="Disordered" evidence="10">
    <location>
        <begin position="128"/>
        <end position="147"/>
    </location>
</feature>
<evidence type="ECO:0000256" key="2">
    <source>
        <dbReference type="ARBA" id="ARBA00004496"/>
    </source>
</evidence>
<evidence type="ECO:0000256" key="5">
    <source>
        <dbReference type="ARBA" id="ARBA00022741"/>
    </source>
</evidence>
<dbReference type="GO" id="GO:0016301">
    <property type="term" value="F:kinase activity"/>
    <property type="evidence" value="ECO:0007669"/>
    <property type="project" value="UniProtKB-KW"/>
</dbReference>
<evidence type="ECO:0000256" key="6">
    <source>
        <dbReference type="ARBA" id="ARBA00022777"/>
    </source>
</evidence>
<evidence type="ECO:0000256" key="8">
    <source>
        <dbReference type="ARBA" id="ARBA00023242"/>
    </source>
</evidence>
<keyword evidence="3" id="KW-0963">Cytoplasm</keyword>
<name>A0A084B1C4_STACB</name>
<accession>A0A084B1C4</accession>
<sequence length="295" mass="33193">MAPHFVDDKTPLCVPFILERFRQHQATSPTRPFIIGLNGIQGAGKTTLVSALSKALESQHVPTLVCSIDDFYLKHDDQVALAKANADNALLQHRGEPGTHDIPLAKSVFDALVQHRPTKLPRYDKAAFSGQGDRLPESQWRPVNQPGQPPVQAVILEGWSVGFRPLEAADVEARWNAPSRTLKQHRLEHLLLVNDKLREYDALTNLFDAFIHIDAEDLEYVYGWRLQQEEHLREDRGDPNAGMTAEQVVKFVDGYFPAYELYTDGVRKGILPQSQGAQLRLTVGKDRKTKHVVKV</sequence>
<evidence type="ECO:0000313" key="12">
    <source>
        <dbReference type="EMBL" id="KEY71353.1"/>
    </source>
</evidence>
<evidence type="ECO:0000313" key="13">
    <source>
        <dbReference type="Proteomes" id="UP000028045"/>
    </source>
</evidence>
<comment type="subcellular location">
    <subcellularLocation>
        <location evidence="2">Cytoplasm</location>
    </subcellularLocation>
    <subcellularLocation>
        <location evidence="1">Nucleus</location>
    </subcellularLocation>
</comment>
<keyword evidence="7" id="KW-0067">ATP-binding</keyword>
<organism evidence="12 13">
    <name type="scientific">Stachybotrys chartarum (strain CBS 109288 / IBT 7711)</name>
    <name type="common">Toxic black mold</name>
    <name type="synonym">Stilbospora chartarum</name>
    <dbReference type="NCBI Taxonomy" id="1280523"/>
    <lineage>
        <taxon>Eukaryota</taxon>
        <taxon>Fungi</taxon>
        <taxon>Dikarya</taxon>
        <taxon>Ascomycota</taxon>
        <taxon>Pezizomycotina</taxon>
        <taxon>Sordariomycetes</taxon>
        <taxon>Hypocreomycetidae</taxon>
        <taxon>Hypocreales</taxon>
        <taxon>Stachybotryaceae</taxon>
        <taxon>Stachybotrys</taxon>
    </lineage>
</organism>
<proteinExistence type="inferred from homology"/>
<reference evidence="12 13" key="1">
    <citation type="journal article" date="2014" name="BMC Genomics">
        <title>Comparative genome sequencing reveals chemotype-specific gene clusters in the toxigenic black mold Stachybotrys.</title>
        <authorList>
            <person name="Semeiks J."/>
            <person name="Borek D."/>
            <person name="Otwinowski Z."/>
            <person name="Grishin N.V."/>
        </authorList>
    </citation>
    <scope>NUCLEOTIDE SEQUENCE [LARGE SCALE GENOMIC DNA]</scope>
    <source>
        <strain evidence="13">CBS 109288 / IBT 7711</strain>
    </source>
</reference>